<dbReference type="InterPro" id="IPR036890">
    <property type="entry name" value="HATPase_C_sf"/>
</dbReference>
<protein>
    <submittedName>
        <fullName evidence="1">ATP-binding protein</fullName>
    </submittedName>
</protein>
<dbReference type="EMBL" id="RFFI01000045">
    <property type="protein sequence ID" value="RMI09604.1"/>
    <property type="molecule type" value="Genomic_DNA"/>
</dbReference>
<keyword evidence="2" id="KW-1185">Reference proteome</keyword>
<name>A0A3M2J9K7_9CELL</name>
<reference evidence="1 2" key="1">
    <citation type="submission" date="2018-10" db="EMBL/GenBank/DDBJ databases">
        <title>Isolation, diversity and antifungal activity of actinobacteria from wheat.</title>
        <authorList>
            <person name="Han C."/>
        </authorList>
    </citation>
    <scope>NUCLEOTIDE SEQUENCE [LARGE SCALE GENOMIC DNA]</scope>
    <source>
        <strain evidence="1 2">NEAU-YY56</strain>
    </source>
</reference>
<dbReference type="CDD" id="cd16936">
    <property type="entry name" value="HATPase_RsbW-like"/>
    <property type="match status" value="1"/>
</dbReference>
<dbReference type="GO" id="GO:0005524">
    <property type="term" value="F:ATP binding"/>
    <property type="evidence" value="ECO:0007669"/>
    <property type="project" value="UniProtKB-KW"/>
</dbReference>
<dbReference type="Proteomes" id="UP000269289">
    <property type="component" value="Unassembled WGS sequence"/>
</dbReference>
<gene>
    <name evidence="1" type="ORF">EBM89_09675</name>
</gene>
<dbReference type="InterPro" id="IPR050267">
    <property type="entry name" value="Anti-sigma-factor_SerPK"/>
</dbReference>
<keyword evidence="1" id="KW-0547">Nucleotide-binding</keyword>
<comment type="caution">
    <text evidence="1">The sequence shown here is derived from an EMBL/GenBank/DDBJ whole genome shotgun (WGS) entry which is preliminary data.</text>
</comment>
<dbReference type="AlphaFoldDB" id="A0A3M2J9K7"/>
<dbReference type="PANTHER" id="PTHR35526">
    <property type="entry name" value="ANTI-SIGMA-F FACTOR RSBW-RELATED"/>
    <property type="match status" value="1"/>
</dbReference>
<evidence type="ECO:0000313" key="2">
    <source>
        <dbReference type="Proteomes" id="UP000269289"/>
    </source>
</evidence>
<dbReference type="Gene3D" id="3.30.565.10">
    <property type="entry name" value="Histidine kinase-like ATPase, C-terminal domain"/>
    <property type="match status" value="1"/>
</dbReference>
<evidence type="ECO:0000313" key="1">
    <source>
        <dbReference type="EMBL" id="RMI09604.1"/>
    </source>
</evidence>
<organism evidence="1 2">
    <name type="scientific">Cellulomonas triticagri</name>
    <dbReference type="NCBI Taxonomy" id="2483352"/>
    <lineage>
        <taxon>Bacteria</taxon>
        <taxon>Bacillati</taxon>
        <taxon>Actinomycetota</taxon>
        <taxon>Actinomycetes</taxon>
        <taxon>Micrococcales</taxon>
        <taxon>Cellulomonadaceae</taxon>
        <taxon>Cellulomonas</taxon>
    </lineage>
</organism>
<keyword evidence="1" id="KW-0067">ATP-binding</keyword>
<dbReference type="SUPFAM" id="SSF55874">
    <property type="entry name" value="ATPase domain of HSP90 chaperone/DNA topoisomerase II/histidine kinase"/>
    <property type="match status" value="1"/>
</dbReference>
<dbReference type="OrthoDB" id="3297757at2"/>
<accession>A0A3M2J9K7</accession>
<proteinExistence type="predicted"/>
<sequence>MLDEITAGDAEHQDTLEGIPKRMILVASELATNALTHGLPPTIVSLGSDGHDYLLDVADHDLSSQPRFAGQRAPGLGGFGLQIARRLSQEVGWYATGTTKHVWAVFAAQG</sequence>
<dbReference type="PANTHER" id="PTHR35526:SF3">
    <property type="entry name" value="ANTI-SIGMA-F FACTOR RSBW"/>
    <property type="match status" value="1"/>
</dbReference>